<evidence type="ECO:0000256" key="2">
    <source>
        <dbReference type="PROSITE-ProRule" id="PRU00376"/>
    </source>
</evidence>
<protein>
    <recommendedName>
        <fullName evidence="3">YEATS domain-containing protein</fullName>
    </recommendedName>
</protein>
<dbReference type="AlphaFoldDB" id="A0A9P0CAN8"/>
<organism evidence="4 5">
    <name type="scientific">Diatraea saccharalis</name>
    <name type="common">sugarcane borer</name>
    <dbReference type="NCBI Taxonomy" id="40085"/>
    <lineage>
        <taxon>Eukaryota</taxon>
        <taxon>Metazoa</taxon>
        <taxon>Ecdysozoa</taxon>
        <taxon>Arthropoda</taxon>
        <taxon>Hexapoda</taxon>
        <taxon>Insecta</taxon>
        <taxon>Pterygota</taxon>
        <taxon>Neoptera</taxon>
        <taxon>Endopterygota</taxon>
        <taxon>Lepidoptera</taxon>
        <taxon>Glossata</taxon>
        <taxon>Ditrysia</taxon>
        <taxon>Pyraloidea</taxon>
        <taxon>Crambidae</taxon>
        <taxon>Crambinae</taxon>
        <taxon>Diatraea</taxon>
    </lineage>
</organism>
<sequence>MTDGLIVQHEKPMCVRIWLEVGHSCEPRSTARGRALALDWRLWVRGANGRDISAFVHKVVFILRPASAFVYPKRVLQEPPYEIQETGSVSLDIPIDVYLKHSIEPKKIRLRYSLVIEHEAKSTAESRCVSIDVENPSVPLWQALMVGGGEAVGHTNANHRSDRLVIIPGRPAKPTPPRHKFVEPLHCKHVLRRSSTPYALEDTCIKCGESQIELKKQLRLAKMTEDEIERAARLYVDFSGYEKNLDAITLPPISDSIYRIPELPASLHEMMKNAEVEKPLF</sequence>
<dbReference type="OrthoDB" id="10053467at2759"/>
<dbReference type="PROSITE" id="PS51037">
    <property type="entry name" value="YEATS"/>
    <property type="match status" value="1"/>
</dbReference>
<reference evidence="4" key="2">
    <citation type="submission" date="2022-10" db="EMBL/GenBank/DDBJ databases">
        <authorList>
            <consortium name="ENA_rothamsted_submissions"/>
            <consortium name="culmorum"/>
            <person name="King R."/>
        </authorList>
    </citation>
    <scope>NUCLEOTIDE SEQUENCE</scope>
</reference>
<dbReference type="CDD" id="cd16906">
    <property type="entry name" value="YEATS_AF-9_like"/>
    <property type="match status" value="1"/>
</dbReference>
<dbReference type="GO" id="GO:0045893">
    <property type="term" value="P:positive regulation of DNA-templated transcription"/>
    <property type="evidence" value="ECO:0007669"/>
    <property type="project" value="TreeGrafter"/>
</dbReference>
<dbReference type="PANTHER" id="PTHR47827">
    <property type="entry name" value="AHD DOMAIN-CONTAINING PROTEIN"/>
    <property type="match status" value="1"/>
</dbReference>
<dbReference type="Pfam" id="PF03366">
    <property type="entry name" value="YEATS"/>
    <property type="match status" value="1"/>
</dbReference>
<accession>A0A9P0CAN8</accession>
<dbReference type="EMBL" id="OU893334">
    <property type="protein sequence ID" value="CAH0758159.1"/>
    <property type="molecule type" value="Genomic_DNA"/>
</dbReference>
<dbReference type="Gene3D" id="2.60.40.1970">
    <property type="entry name" value="YEATS domain"/>
    <property type="match status" value="1"/>
</dbReference>
<keyword evidence="5" id="KW-1185">Reference proteome</keyword>
<evidence type="ECO:0000259" key="3">
    <source>
        <dbReference type="PROSITE" id="PS51037"/>
    </source>
</evidence>
<feature type="domain" description="YEATS" evidence="3">
    <location>
        <begin position="9"/>
        <end position="147"/>
    </location>
</feature>
<dbReference type="GO" id="GO:0008023">
    <property type="term" value="C:transcription elongation factor complex"/>
    <property type="evidence" value="ECO:0007669"/>
    <property type="project" value="TreeGrafter"/>
</dbReference>
<dbReference type="InterPro" id="IPR055129">
    <property type="entry name" value="YEATS_dom"/>
</dbReference>
<dbReference type="InterPro" id="IPR038704">
    <property type="entry name" value="YEAST_sf"/>
</dbReference>
<name>A0A9P0CAN8_9NEOP</name>
<dbReference type="InterPro" id="IPR052790">
    <property type="entry name" value="YEATS_domain"/>
</dbReference>
<dbReference type="GO" id="GO:0003682">
    <property type="term" value="F:chromatin binding"/>
    <property type="evidence" value="ECO:0007669"/>
    <property type="project" value="TreeGrafter"/>
</dbReference>
<dbReference type="Proteomes" id="UP001153714">
    <property type="component" value="Chromosome 3"/>
</dbReference>
<evidence type="ECO:0000313" key="5">
    <source>
        <dbReference type="Proteomes" id="UP001153714"/>
    </source>
</evidence>
<dbReference type="PANTHER" id="PTHR47827:SF3">
    <property type="entry name" value="AF-9 ANC1 HOMOLOGY DOMAIN-CONTAINING PROTEIN"/>
    <property type="match status" value="1"/>
</dbReference>
<comment type="subcellular location">
    <subcellularLocation>
        <location evidence="2">Nucleus</location>
    </subcellularLocation>
</comment>
<evidence type="ECO:0000313" key="4">
    <source>
        <dbReference type="EMBL" id="CAH0758159.1"/>
    </source>
</evidence>
<gene>
    <name evidence="4" type="ORF">DIATSA_LOCUS8628</name>
</gene>
<reference evidence="4" key="1">
    <citation type="submission" date="2021-12" db="EMBL/GenBank/DDBJ databases">
        <authorList>
            <person name="King R."/>
        </authorList>
    </citation>
    <scope>NUCLEOTIDE SEQUENCE</scope>
</reference>
<evidence type="ECO:0000256" key="1">
    <source>
        <dbReference type="ARBA" id="ARBA00023242"/>
    </source>
</evidence>
<keyword evidence="1 2" id="KW-0539">Nucleus</keyword>
<proteinExistence type="predicted"/>